<sequence>MLLRLLVLLIAGDTTLTIEVAEVENDRNSMQEAGGTRKTFTTESCRFAVSTLMQAGGVANGVGGIPSGYYAVPS</sequence>
<dbReference type="AlphaFoldDB" id="A0A4R5QBS2"/>
<dbReference type="EMBL" id="SMSJ01000056">
    <property type="protein sequence ID" value="TDH59727.1"/>
    <property type="molecule type" value="Genomic_DNA"/>
</dbReference>
<dbReference type="Proteomes" id="UP000295096">
    <property type="component" value="Unassembled WGS sequence"/>
</dbReference>
<keyword evidence="2" id="KW-1185">Reference proteome</keyword>
<comment type="caution">
    <text evidence="1">The sequence shown here is derived from an EMBL/GenBank/DDBJ whole genome shotgun (WGS) entry which is preliminary data.</text>
</comment>
<evidence type="ECO:0000313" key="2">
    <source>
        <dbReference type="Proteomes" id="UP000295096"/>
    </source>
</evidence>
<reference evidence="1 2" key="1">
    <citation type="journal article" date="2016" name="J. Microbiol.">
        <title>Dankookia rubra gen. nov., sp. nov., an alphaproteobacterium isolated from sediment of a shallow stream.</title>
        <authorList>
            <person name="Kim W.H."/>
            <person name="Kim D.H."/>
            <person name="Kang K."/>
            <person name="Ahn T.Y."/>
        </authorList>
    </citation>
    <scope>NUCLEOTIDE SEQUENCE [LARGE SCALE GENOMIC DNA]</scope>
    <source>
        <strain evidence="1 2">JCM30602</strain>
    </source>
</reference>
<proteinExistence type="predicted"/>
<dbReference type="RefSeq" id="WP_133291489.1">
    <property type="nucleotide sequence ID" value="NZ_SMSJ01000056.1"/>
</dbReference>
<evidence type="ECO:0000313" key="1">
    <source>
        <dbReference type="EMBL" id="TDH59727.1"/>
    </source>
</evidence>
<accession>A0A4R5QBS2</accession>
<protein>
    <submittedName>
        <fullName evidence="1">Uncharacterized protein</fullName>
    </submittedName>
</protein>
<organism evidence="1 2">
    <name type="scientific">Dankookia rubra</name>
    <dbReference type="NCBI Taxonomy" id="1442381"/>
    <lineage>
        <taxon>Bacteria</taxon>
        <taxon>Pseudomonadati</taxon>
        <taxon>Pseudomonadota</taxon>
        <taxon>Alphaproteobacteria</taxon>
        <taxon>Acetobacterales</taxon>
        <taxon>Roseomonadaceae</taxon>
        <taxon>Dankookia</taxon>
    </lineage>
</organism>
<gene>
    <name evidence="1" type="ORF">E2C06_25945</name>
</gene>
<name>A0A4R5QBS2_9PROT</name>